<dbReference type="InterPro" id="IPR013780">
    <property type="entry name" value="Glyco_hydro_b"/>
</dbReference>
<dbReference type="PANTHER" id="PTHR36183:SF2">
    <property type="entry name" value="BETA-GLUCURONIDASE C-TERMINAL DOMAIN-CONTAINING PROTEIN"/>
    <property type="match status" value="1"/>
</dbReference>
<dbReference type="OrthoDB" id="2831684at2759"/>
<accession>A0A9Q8VHF6</accession>
<dbReference type="AlphaFoldDB" id="A0A9Q8VHF6"/>
<dbReference type="GeneID" id="72072551"/>
<dbReference type="InterPro" id="IPR052974">
    <property type="entry name" value="GH79_Enzymes"/>
</dbReference>
<evidence type="ECO:0000313" key="2">
    <source>
        <dbReference type="EMBL" id="UNI24889.1"/>
    </source>
</evidence>
<dbReference type="EMBL" id="CP086366">
    <property type="protein sequence ID" value="UNI24889.1"/>
    <property type="molecule type" value="Genomic_DNA"/>
</dbReference>
<evidence type="ECO:0000313" key="3">
    <source>
        <dbReference type="Proteomes" id="UP000829364"/>
    </source>
</evidence>
<feature type="domain" description="Beta-glucuronidase C-terminal" evidence="1">
    <location>
        <begin position="134"/>
        <end position="241"/>
    </location>
</feature>
<sequence>MNHTFVKDGLNDYLPDIEYMHEKYPDVQVVLGESGRYTDTQSSVDQSEGIFGSALWTADYLLYAMSLNVTRVNMQLGQVFGYVAWHPIAFAGLQPEVRAPYYGHLFVGDFIGRSKAFRVSEVPVGAEEDGLVAAYAGYEHDRLQRVAIINYEVWQQGAGPQRPSRTFAVPVPRGVRSVRVQTLTSAEGASSLNGTVSWAGRTWTYENDGVGARVPGVEEFTTVRVVGGRANVEVGASEAVIVHVGI</sequence>
<gene>
    <name evidence="2" type="ORF">JDV02_010608</name>
</gene>
<dbReference type="Gene3D" id="3.20.20.80">
    <property type="entry name" value="Glycosidases"/>
    <property type="match status" value="1"/>
</dbReference>
<keyword evidence="3" id="KW-1185">Reference proteome</keyword>
<proteinExistence type="predicted"/>
<protein>
    <recommendedName>
        <fullName evidence="1">Beta-glucuronidase C-terminal domain-containing protein</fullName>
    </recommendedName>
</protein>
<dbReference type="KEGG" id="ptkz:JDV02_010608"/>
<organism evidence="2 3">
    <name type="scientific">Purpureocillium takamizusanense</name>
    <dbReference type="NCBI Taxonomy" id="2060973"/>
    <lineage>
        <taxon>Eukaryota</taxon>
        <taxon>Fungi</taxon>
        <taxon>Dikarya</taxon>
        <taxon>Ascomycota</taxon>
        <taxon>Pezizomycotina</taxon>
        <taxon>Sordariomycetes</taxon>
        <taxon>Hypocreomycetidae</taxon>
        <taxon>Hypocreales</taxon>
        <taxon>Ophiocordycipitaceae</taxon>
        <taxon>Purpureocillium</taxon>
    </lineage>
</organism>
<dbReference type="InterPro" id="IPR031728">
    <property type="entry name" value="GlcAase_C"/>
</dbReference>
<dbReference type="Proteomes" id="UP000829364">
    <property type="component" value="Chromosome 13"/>
</dbReference>
<dbReference type="Gene3D" id="2.60.40.1180">
    <property type="entry name" value="Golgi alpha-mannosidase II"/>
    <property type="match status" value="1"/>
</dbReference>
<dbReference type="PANTHER" id="PTHR36183">
    <property type="entry name" value="BETA-GLUCURONIDASE"/>
    <property type="match status" value="1"/>
</dbReference>
<dbReference type="Pfam" id="PF16862">
    <property type="entry name" value="Glyco_hydro_79C"/>
    <property type="match status" value="1"/>
</dbReference>
<name>A0A9Q8VHF6_9HYPO</name>
<reference evidence="2" key="1">
    <citation type="submission" date="2021-11" db="EMBL/GenBank/DDBJ databases">
        <title>Purpureocillium_takamizusanense_genome.</title>
        <authorList>
            <person name="Nguyen N.-H."/>
        </authorList>
    </citation>
    <scope>NUCLEOTIDE SEQUENCE</scope>
    <source>
        <strain evidence="2">PT3</strain>
    </source>
</reference>
<evidence type="ECO:0000259" key="1">
    <source>
        <dbReference type="Pfam" id="PF16862"/>
    </source>
</evidence>
<dbReference type="RefSeq" id="XP_047848370.1">
    <property type="nucleotide sequence ID" value="XM_047992356.1"/>
</dbReference>